<dbReference type="Pfam" id="PF01648">
    <property type="entry name" value="ACPS"/>
    <property type="match status" value="1"/>
</dbReference>
<dbReference type="EMBL" id="JBHUIP010000014">
    <property type="protein sequence ID" value="MFD2264641.1"/>
    <property type="molecule type" value="Genomic_DNA"/>
</dbReference>
<organism evidence="4 5">
    <name type="scientific">Lacibacterium aquatile</name>
    <dbReference type="NCBI Taxonomy" id="1168082"/>
    <lineage>
        <taxon>Bacteria</taxon>
        <taxon>Pseudomonadati</taxon>
        <taxon>Pseudomonadota</taxon>
        <taxon>Alphaproteobacteria</taxon>
        <taxon>Rhodospirillales</taxon>
        <taxon>Rhodospirillaceae</taxon>
    </lineage>
</organism>
<evidence type="ECO:0000256" key="2">
    <source>
        <dbReference type="ARBA" id="ARBA00022679"/>
    </source>
</evidence>
<evidence type="ECO:0000259" key="3">
    <source>
        <dbReference type="Pfam" id="PF01648"/>
    </source>
</evidence>
<keyword evidence="5" id="KW-1185">Reference proteome</keyword>
<accession>A0ABW5DVZ7</accession>
<dbReference type="Proteomes" id="UP001597295">
    <property type="component" value="Unassembled WGS sequence"/>
</dbReference>
<evidence type="ECO:0000313" key="4">
    <source>
        <dbReference type="EMBL" id="MFD2264641.1"/>
    </source>
</evidence>
<sequence length="216" mass="23518">MIVTIASCRISLPETRNLVARWASYEDRTHAARRKQKAAQAASLTARALMRSVLVEVWGQGDFEVEADHGGKPWLRTADGDRGPSISLSHSGDWVAVATAEQGALGIDIESHRPRNFKKLSAYAFGLQEQKVAAEGADAFYRLWVLREARSKATGAGIAEAANGQDQVAGCPELGNWVDPAKGEFWHFAHRRPAIDLSLGVAIKVPADQAVTMRFL</sequence>
<dbReference type="PANTHER" id="PTHR12215:SF10">
    <property type="entry name" value="L-AMINOADIPATE-SEMIALDEHYDE DEHYDROGENASE-PHOSPHOPANTETHEINYL TRANSFERASE"/>
    <property type="match status" value="1"/>
</dbReference>
<comment type="similarity">
    <text evidence="1">Belongs to the P-Pant transferase superfamily. Gsp/Sfp/HetI/AcpT family.</text>
</comment>
<gene>
    <name evidence="4" type="ORF">ACFSM5_17180</name>
</gene>
<keyword evidence="2 4" id="KW-0808">Transferase</keyword>
<name>A0ABW5DVZ7_9PROT</name>
<dbReference type="GO" id="GO:0016740">
    <property type="term" value="F:transferase activity"/>
    <property type="evidence" value="ECO:0007669"/>
    <property type="project" value="UniProtKB-KW"/>
</dbReference>
<reference evidence="5" key="1">
    <citation type="journal article" date="2019" name="Int. J. Syst. Evol. Microbiol.">
        <title>The Global Catalogue of Microorganisms (GCM) 10K type strain sequencing project: providing services to taxonomists for standard genome sequencing and annotation.</title>
        <authorList>
            <consortium name="The Broad Institute Genomics Platform"/>
            <consortium name="The Broad Institute Genome Sequencing Center for Infectious Disease"/>
            <person name="Wu L."/>
            <person name="Ma J."/>
        </authorList>
    </citation>
    <scope>NUCLEOTIDE SEQUENCE [LARGE SCALE GENOMIC DNA]</scope>
    <source>
        <strain evidence="5">CGMCC 1.19062</strain>
    </source>
</reference>
<proteinExistence type="inferred from homology"/>
<dbReference type="InterPro" id="IPR050559">
    <property type="entry name" value="P-Pant_transferase_sf"/>
</dbReference>
<protein>
    <submittedName>
        <fullName evidence="4">4'-phosphopantetheinyl transferase family protein</fullName>
    </submittedName>
</protein>
<evidence type="ECO:0000256" key="1">
    <source>
        <dbReference type="ARBA" id="ARBA00010990"/>
    </source>
</evidence>
<feature type="domain" description="4'-phosphopantetheinyl transferase" evidence="3">
    <location>
        <begin position="105"/>
        <end position="160"/>
    </location>
</feature>
<dbReference type="PANTHER" id="PTHR12215">
    <property type="entry name" value="PHOSPHOPANTETHEINE TRANSFERASE"/>
    <property type="match status" value="1"/>
</dbReference>
<dbReference type="RefSeq" id="WP_379877752.1">
    <property type="nucleotide sequence ID" value="NZ_JBHUIP010000014.1"/>
</dbReference>
<dbReference type="InterPro" id="IPR037143">
    <property type="entry name" value="4-PPantetheinyl_Trfase_dom_sf"/>
</dbReference>
<dbReference type="InterPro" id="IPR008278">
    <property type="entry name" value="4-PPantetheinyl_Trfase_dom"/>
</dbReference>
<comment type="caution">
    <text evidence="4">The sequence shown here is derived from an EMBL/GenBank/DDBJ whole genome shotgun (WGS) entry which is preliminary data.</text>
</comment>
<dbReference type="SUPFAM" id="SSF56214">
    <property type="entry name" value="4'-phosphopantetheinyl transferase"/>
    <property type="match status" value="2"/>
</dbReference>
<dbReference type="Gene3D" id="3.90.470.20">
    <property type="entry name" value="4'-phosphopantetheinyl transferase domain"/>
    <property type="match status" value="1"/>
</dbReference>
<evidence type="ECO:0000313" key="5">
    <source>
        <dbReference type="Proteomes" id="UP001597295"/>
    </source>
</evidence>